<dbReference type="InterPro" id="IPR001965">
    <property type="entry name" value="Znf_PHD"/>
</dbReference>
<dbReference type="InterPro" id="IPR011023">
    <property type="entry name" value="Nop2p"/>
</dbReference>
<feature type="region of interest" description="Disordered" evidence="17">
    <location>
        <begin position="657"/>
        <end position="778"/>
    </location>
</feature>
<dbReference type="PROSITE" id="PS01153">
    <property type="entry name" value="NOL1_NOP2_SUN"/>
    <property type="match status" value="1"/>
</dbReference>
<dbReference type="PANTHER" id="PTHR22807:SF30">
    <property type="entry name" value="28S RRNA (CYTOSINE(4447)-C(5))-METHYLTRANSFERASE-RELATED"/>
    <property type="match status" value="1"/>
</dbReference>
<dbReference type="Pfam" id="PF22458">
    <property type="entry name" value="RsmF-B_ferredox"/>
    <property type="match status" value="1"/>
</dbReference>
<dbReference type="InterPro" id="IPR029063">
    <property type="entry name" value="SAM-dependent_MTases_sf"/>
</dbReference>
<name>A0A8S4BV45_9TELE</name>
<comment type="caution">
    <text evidence="20">The sequence shown here is derived from an EMBL/GenBank/DDBJ whole genome shotgun (WGS) entry which is preliminary data.</text>
</comment>
<dbReference type="InterPro" id="IPR001678">
    <property type="entry name" value="MeTrfase_RsmB-F_NOP2_dom"/>
</dbReference>
<evidence type="ECO:0000256" key="4">
    <source>
        <dbReference type="ARBA" id="ARBA00022517"/>
    </source>
</evidence>
<comment type="function">
    <text evidence="16">Component of an histone acetyltransferase complex.</text>
</comment>
<evidence type="ECO:0000256" key="15">
    <source>
        <dbReference type="PROSITE-ProRule" id="PRU01023"/>
    </source>
</evidence>
<dbReference type="Pfam" id="PF01189">
    <property type="entry name" value="Methyltr_RsmB-F"/>
    <property type="match status" value="1"/>
</dbReference>
<keyword evidence="5 15" id="KW-0489">Methyltransferase</keyword>
<feature type="binding site" evidence="15">
    <location>
        <position position="475"/>
    </location>
    <ligand>
        <name>S-adenosyl-L-methionine</name>
        <dbReference type="ChEBI" id="CHEBI:59789"/>
    </ligand>
</feature>
<dbReference type="EMBL" id="CAJRST010038888">
    <property type="protein sequence ID" value="CAG6015124.1"/>
    <property type="molecule type" value="Genomic_DNA"/>
</dbReference>
<dbReference type="InterPro" id="IPR023267">
    <property type="entry name" value="RCMT"/>
</dbReference>
<feature type="domain" description="PHD-type" evidence="18">
    <location>
        <begin position="1031"/>
        <end position="1080"/>
    </location>
</feature>
<dbReference type="FunFam" id="3.40.50.150:FF:000734">
    <property type="entry name" value="NOP2 nucleolar protein homolog (yeast)"/>
    <property type="match status" value="1"/>
</dbReference>
<keyword evidence="21" id="KW-1185">Reference proteome</keyword>
<dbReference type="Gene3D" id="3.30.40.10">
    <property type="entry name" value="Zinc/RING finger domain, C3HC4 (zinc finger)"/>
    <property type="match status" value="1"/>
</dbReference>
<dbReference type="Gene3D" id="6.10.140.1740">
    <property type="match status" value="1"/>
</dbReference>
<feature type="non-terminal residue" evidence="20">
    <location>
        <position position="1084"/>
    </location>
</feature>
<dbReference type="InterPro" id="IPR019786">
    <property type="entry name" value="Zinc_finger_PHD-type_CS"/>
</dbReference>
<dbReference type="PROSITE" id="PS50016">
    <property type="entry name" value="ZF_PHD_2"/>
    <property type="match status" value="1"/>
</dbReference>
<feature type="compositionally biased region" description="Basic residues" evidence="17">
    <location>
        <begin position="49"/>
        <end position="60"/>
    </location>
</feature>
<dbReference type="PRINTS" id="PR02008">
    <property type="entry name" value="RCMTFAMILY"/>
</dbReference>
<dbReference type="InterPro" id="IPR024610">
    <property type="entry name" value="ING_N_histone-binding"/>
</dbReference>
<feature type="binding site" evidence="15">
    <location>
        <position position="502"/>
    </location>
    <ligand>
        <name>S-adenosyl-L-methionine</name>
        <dbReference type="ChEBI" id="CHEBI:59789"/>
    </ligand>
</feature>
<dbReference type="GO" id="GO:0070475">
    <property type="term" value="P:rRNA base methylation"/>
    <property type="evidence" value="ECO:0007669"/>
    <property type="project" value="TreeGrafter"/>
</dbReference>
<feature type="binding site" evidence="15">
    <location>
        <position position="519"/>
    </location>
    <ligand>
        <name>S-adenosyl-L-methionine</name>
        <dbReference type="ChEBI" id="CHEBI:59789"/>
    </ligand>
</feature>
<comment type="domain">
    <text evidence="16">The PHD-type zinc finger mediates the binding to H3K4me3.</text>
</comment>
<feature type="compositionally biased region" description="Basic residues" evidence="17">
    <location>
        <begin position="82"/>
        <end position="92"/>
    </location>
</feature>
<evidence type="ECO:0000256" key="17">
    <source>
        <dbReference type="SAM" id="MobiDB-lite"/>
    </source>
</evidence>
<dbReference type="OrthoDB" id="427002at2759"/>
<dbReference type="NCBIfam" id="TIGR00446">
    <property type="entry name" value="nop2p"/>
    <property type="match status" value="1"/>
</dbReference>
<dbReference type="PROSITE" id="PS01359">
    <property type="entry name" value="ZF_PHD_1"/>
    <property type="match status" value="1"/>
</dbReference>
<dbReference type="SMART" id="SM01408">
    <property type="entry name" value="ING"/>
    <property type="match status" value="1"/>
</dbReference>
<dbReference type="InterPro" id="IPR011011">
    <property type="entry name" value="Znf_FYVE_PHD"/>
</dbReference>
<dbReference type="GO" id="GO:0008270">
    <property type="term" value="F:zinc ion binding"/>
    <property type="evidence" value="ECO:0007669"/>
    <property type="project" value="UniProtKB-KW"/>
</dbReference>
<feature type="compositionally biased region" description="Acidic residues" evidence="17">
    <location>
        <begin position="180"/>
        <end position="222"/>
    </location>
</feature>
<dbReference type="CDD" id="cd15684">
    <property type="entry name" value="PHD_ING4"/>
    <property type="match status" value="1"/>
</dbReference>
<feature type="compositionally biased region" description="Acidic residues" evidence="17">
    <location>
        <begin position="132"/>
        <end position="155"/>
    </location>
</feature>
<evidence type="ECO:0000256" key="1">
    <source>
        <dbReference type="ARBA" id="ARBA00004604"/>
    </source>
</evidence>
<dbReference type="AlphaFoldDB" id="A0A8S4BV45"/>
<reference evidence="20" key="1">
    <citation type="submission" date="2021-05" db="EMBL/GenBank/DDBJ databases">
        <authorList>
            <person name="Tigano A."/>
        </authorList>
    </citation>
    <scope>NUCLEOTIDE SEQUENCE</scope>
</reference>
<dbReference type="Proteomes" id="UP000677803">
    <property type="component" value="Unassembled WGS sequence"/>
</dbReference>
<dbReference type="InterPro" id="IPR049560">
    <property type="entry name" value="MeTrfase_RsmB-F_NOP2_cat"/>
</dbReference>
<dbReference type="GO" id="GO:0009383">
    <property type="term" value="F:rRNA (cytosine-C5-)-methyltransferase activity"/>
    <property type="evidence" value="ECO:0007669"/>
    <property type="project" value="TreeGrafter"/>
</dbReference>
<feature type="compositionally biased region" description="Basic and acidic residues" evidence="17">
    <location>
        <begin position="657"/>
        <end position="676"/>
    </location>
</feature>
<evidence type="ECO:0000256" key="8">
    <source>
        <dbReference type="ARBA" id="ARBA00022723"/>
    </source>
</evidence>
<evidence type="ECO:0000256" key="11">
    <source>
        <dbReference type="ARBA" id="ARBA00022853"/>
    </source>
</evidence>
<dbReference type="CDD" id="cd16862">
    <property type="entry name" value="ING_ING4"/>
    <property type="match status" value="1"/>
</dbReference>
<evidence type="ECO:0000313" key="21">
    <source>
        <dbReference type="Proteomes" id="UP000677803"/>
    </source>
</evidence>
<protein>
    <recommendedName>
        <fullName evidence="16">Inhibitor of growth protein</fullName>
    </recommendedName>
</protein>
<keyword evidence="9 14" id="KW-0863">Zinc-finger</keyword>
<evidence type="ECO:0000256" key="12">
    <source>
        <dbReference type="ARBA" id="ARBA00022884"/>
    </source>
</evidence>
<dbReference type="Pfam" id="PF12998">
    <property type="entry name" value="ING"/>
    <property type="match status" value="1"/>
</dbReference>
<feature type="compositionally biased region" description="Basic residues" evidence="17">
    <location>
        <begin position="766"/>
        <end position="778"/>
    </location>
</feature>
<keyword evidence="10 16" id="KW-0862">Zinc</keyword>
<keyword evidence="13 16" id="KW-0539">Nucleus</keyword>
<proteinExistence type="inferred from homology"/>
<feature type="compositionally biased region" description="Basic and acidic residues" evidence="17">
    <location>
        <begin position="727"/>
        <end position="765"/>
    </location>
</feature>
<comment type="subunit">
    <text evidence="16">Component of an histone acetyltransferase complex. Interacts with H3K4me3 and to a lesser extent with H3K4me2.</text>
</comment>
<evidence type="ECO:0000256" key="13">
    <source>
        <dbReference type="ARBA" id="ARBA00023242"/>
    </source>
</evidence>
<evidence type="ECO:0000256" key="9">
    <source>
        <dbReference type="ARBA" id="ARBA00022771"/>
    </source>
</evidence>
<dbReference type="PROSITE" id="PS51686">
    <property type="entry name" value="SAM_MT_RSMB_NOP"/>
    <property type="match status" value="1"/>
</dbReference>
<comment type="similarity">
    <text evidence="3 16">Belongs to the ING family.</text>
</comment>
<organism evidence="20 21">
    <name type="scientific">Menidia menidia</name>
    <name type="common">Atlantic silverside</name>
    <dbReference type="NCBI Taxonomy" id="238744"/>
    <lineage>
        <taxon>Eukaryota</taxon>
        <taxon>Metazoa</taxon>
        <taxon>Chordata</taxon>
        <taxon>Craniata</taxon>
        <taxon>Vertebrata</taxon>
        <taxon>Euteleostomi</taxon>
        <taxon>Actinopterygii</taxon>
        <taxon>Neopterygii</taxon>
        <taxon>Teleostei</taxon>
        <taxon>Neoteleostei</taxon>
        <taxon>Acanthomorphata</taxon>
        <taxon>Ovalentaria</taxon>
        <taxon>Atherinomorphae</taxon>
        <taxon>Atheriniformes</taxon>
        <taxon>Atherinopsidae</taxon>
        <taxon>Menidiinae</taxon>
        <taxon>Menidia</taxon>
    </lineage>
</organism>
<dbReference type="SUPFAM" id="SSF57903">
    <property type="entry name" value="FYVE/PHD zinc finger"/>
    <property type="match status" value="1"/>
</dbReference>
<dbReference type="FunFam" id="3.30.70.1170:FF:000001">
    <property type="entry name" value="Ribosomal RNA methyltransferase Nop2"/>
    <property type="match status" value="1"/>
</dbReference>
<dbReference type="InterPro" id="IPR054728">
    <property type="entry name" value="RsmB-like_ferredoxin"/>
</dbReference>
<comment type="subcellular location">
    <subcellularLocation>
        <location evidence="1">Nucleus</location>
        <location evidence="1">Nucleolus</location>
    </subcellularLocation>
</comment>
<feature type="binding site" evidence="15">
    <location>
        <begin position="451"/>
        <end position="457"/>
    </location>
    <ligand>
        <name>S-adenosyl-L-methionine</name>
        <dbReference type="ChEBI" id="CHEBI:59789"/>
    </ligand>
</feature>
<dbReference type="PANTHER" id="PTHR22807">
    <property type="entry name" value="NOP2 YEAST -RELATED NOL1/NOP2/FMU SUN DOMAIN-CONTAINING"/>
    <property type="match status" value="1"/>
</dbReference>
<evidence type="ECO:0000256" key="14">
    <source>
        <dbReference type="PROSITE-ProRule" id="PRU00146"/>
    </source>
</evidence>
<dbReference type="SUPFAM" id="SSF53335">
    <property type="entry name" value="S-adenosyl-L-methionine-dependent methyltransferases"/>
    <property type="match status" value="1"/>
</dbReference>
<keyword evidence="8 16" id="KW-0479">Metal-binding</keyword>
<feature type="compositionally biased region" description="Acidic residues" evidence="17">
    <location>
        <begin position="242"/>
        <end position="270"/>
    </location>
</feature>
<dbReference type="InterPro" id="IPR013083">
    <property type="entry name" value="Znf_RING/FYVE/PHD"/>
</dbReference>
<keyword evidence="12 15" id="KW-0694">RNA-binding</keyword>
<dbReference type="FunFam" id="3.30.40.10:FF:000016">
    <property type="entry name" value="Inhibitor of growth protein"/>
    <property type="match status" value="1"/>
</dbReference>
<dbReference type="GO" id="GO:0005730">
    <property type="term" value="C:nucleolus"/>
    <property type="evidence" value="ECO:0007669"/>
    <property type="project" value="UniProtKB-SubCell"/>
</dbReference>
<dbReference type="InterPro" id="IPR018314">
    <property type="entry name" value="RsmB/NOL1/NOP2-like_CS"/>
</dbReference>
<dbReference type="GO" id="GO:0000470">
    <property type="term" value="P:maturation of LSU-rRNA"/>
    <property type="evidence" value="ECO:0007669"/>
    <property type="project" value="TreeGrafter"/>
</dbReference>
<dbReference type="GO" id="GO:0003723">
    <property type="term" value="F:RNA binding"/>
    <property type="evidence" value="ECO:0007669"/>
    <property type="project" value="UniProtKB-UniRule"/>
</dbReference>
<dbReference type="SMART" id="SM00249">
    <property type="entry name" value="PHD"/>
    <property type="match status" value="1"/>
</dbReference>
<feature type="region of interest" description="Disordered" evidence="17">
    <location>
        <begin position="72"/>
        <end position="285"/>
    </location>
</feature>
<evidence type="ECO:0000256" key="16">
    <source>
        <dbReference type="RuleBase" id="RU361213"/>
    </source>
</evidence>
<evidence type="ECO:0000256" key="2">
    <source>
        <dbReference type="ARBA" id="ARBA00007494"/>
    </source>
</evidence>
<dbReference type="PRINTS" id="PR02012">
    <property type="entry name" value="RCMTNOP2"/>
</dbReference>
<feature type="region of interest" description="Disordered" evidence="17">
    <location>
        <begin position="951"/>
        <end position="997"/>
    </location>
</feature>
<feature type="compositionally biased region" description="Basic and acidic residues" evidence="17">
    <location>
        <begin position="99"/>
        <end position="117"/>
    </location>
</feature>
<evidence type="ECO:0000256" key="6">
    <source>
        <dbReference type="ARBA" id="ARBA00022679"/>
    </source>
</evidence>
<feature type="compositionally biased region" description="Basic and acidic residues" evidence="17">
    <location>
        <begin position="164"/>
        <end position="179"/>
    </location>
</feature>
<dbReference type="Gene3D" id="3.40.50.150">
    <property type="entry name" value="Vaccinia Virus protein VP39"/>
    <property type="match status" value="1"/>
</dbReference>
<evidence type="ECO:0000259" key="19">
    <source>
        <dbReference type="PROSITE" id="PS51686"/>
    </source>
</evidence>
<keyword evidence="4" id="KW-0690">Ribosome biogenesis</keyword>
<keyword evidence="7 15" id="KW-0949">S-adenosyl-L-methionine</keyword>
<accession>A0A8S4BV45</accession>
<dbReference type="Gene3D" id="3.30.70.1170">
    <property type="entry name" value="Sun protein, domain 3"/>
    <property type="match status" value="1"/>
</dbReference>
<dbReference type="GO" id="GO:0006325">
    <property type="term" value="P:chromatin organization"/>
    <property type="evidence" value="ECO:0007669"/>
    <property type="project" value="UniProtKB-KW"/>
</dbReference>
<keyword evidence="11 16" id="KW-0156">Chromatin regulator</keyword>
<evidence type="ECO:0000256" key="3">
    <source>
        <dbReference type="ARBA" id="ARBA00010210"/>
    </source>
</evidence>
<feature type="active site" description="Nucleophile" evidence="15">
    <location>
        <position position="576"/>
    </location>
</feature>
<comment type="similarity">
    <text evidence="2 15">Belongs to the class I-like SAM-binding methyltransferase superfamily. RsmB/NOP family.</text>
</comment>
<sequence>ASHSCAGYTSATCGGKFHVWKSNLRYQILKSCQKSSFIAMGRKLDPTTKVKRGPGKKAKKQQGAEVELAKFLTEEETGTKRLSSRARKRAVKRVQNLQKPKDVTKEQPKKGFTDENSKWLTPAKRKRKLDEPESVDDSEEHWEEEEDDDEEEEVEQQLKKKKGGKDQEKGAKCDVKKLEEGDDDDCSDEDDEDEEMVDDYGAVEDGGGDEAEEEDSDGEDLLPIERAAKKEKKQKESLALGSDEDDDDDDDEEDEDDEQDSDADTEEEDTVQTNTNEGDSFRLPEAEDGVLSLDLKSIYQRIKDNIDVLCNFSAKREEGKDRIEYLSLLKKDLCTYYSYNDFLIEKLMNLFPLSELVDFLEANEIQRPVTIRTNTLKTRRRDLAQALINRGVNLDPLGKWSKVGLVIFDSSVPVGATPEYLAGHYMLQGASSFLPVMALSPQEGELVLDMSSAPGGKTTYVAQLMRNTGVIVANDANAERLKSVVGNIHRLGVTNTVVSNYDGRQFPKVMGGFDRVLLDAPCSGTGVIAKDPAVKTSKDEADIQRSAHLQKELILSAIDSVNAESTSGGYLVYCTCSIMVEENEWVVNYALKKRNVKLVPTGLDFGKEGFTSFKEFRFHPSLRLTRRFYPHSHNMDGFFVAKFKKFSNVIPVVPAGKEEKNTEAADATDSPKEKPSKSNKMNKTSLTKADGVKQNAKENGTAVLTAAKMKSKGKKNLQTGPKKAKVAKLDGKTAEGPEKPLLKKADEKKEGPKAEKKEGGRFEKKQAKKRKTPKTAKNRLGKNKFNKLKHMLQKTDKKLHIQLHGVEFLLEKPFFKQPIEFFHFQTEAVLFTFSKMAAGMYLEHYLDSIENLPFELQRNFNLMRDLDQRTEDLKGQIDSLAKEYTANARTLSSEQKLSILRQIQQSYSKCKEFGDDKVQLAMQTYEMVDKHIRRLDTDLARFEADLKEKQIESTDYDSTSSKGKKGDSRQKEKKVAKTRSKVKSSDEDGSPKSAQKKVKLLQPGEFNSPSSNFGNVHPSDVLDMPVDPNEPTYCLCHQVSYGEMIGCDNTDCSIEWFHFACVGLTTKPRGKWYCPRCSQDRKRK</sequence>
<evidence type="ECO:0000256" key="10">
    <source>
        <dbReference type="ARBA" id="ARBA00022833"/>
    </source>
</evidence>
<feature type="domain" description="SAM-dependent MTase RsmB/NOP-type" evidence="19">
    <location>
        <begin position="359"/>
        <end position="646"/>
    </location>
</feature>
<feature type="region of interest" description="Disordered" evidence="17">
    <location>
        <begin position="46"/>
        <end position="65"/>
    </location>
</feature>
<feature type="compositionally biased region" description="Polar residues" evidence="17">
    <location>
        <begin position="678"/>
        <end position="687"/>
    </location>
</feature>
<evidence type="ECO:0000259" key="18">
    <source>
        <dbReference type="PROSITE" id="PS50016"/>
    </source>
</evidence>
<evidence type="ECO:0000313" key="20">
    <source>
        <dbReference type="EMBL" id="CAG6015124.1"/>
    </source>
</evidence>
<evidence type="ECO:0000256" key="5">
    <source>
        <dbReference type="ARBA" id="ARBA00022603"/>
    </source>
</evidence>
<dbReference type="InterPro" id="IPR019787">
    <property type="entry name" value="Znf_PHD-finger"/>
</dbReference>
<keyword evidence="6 15" id="KW-0808">Transferase</keyword>
<evidence type="ECO:0000256" key="7">
    <source>
        <dbReference type="ARBA" id="ARBA00022691"/>
    </source>
</evidence>
<gene>
    <name evidence="20" type="ORF">MMEN_LOCUS19468</name>
</gene>
<dbReference type="InterPro" id="IPR023273">
    <property type="entry name" value="RCMT_NOP2"/>
</dbReference>
<feature type="compositionally biased region" description="Basic and acidic residues" evidence="17">
    <location>
        <begin position="964"/>
        <end position="975"/>
    </location>
</feature>